<dbReference type="PIRSF" id="PIRSF037394">
    <property type="entry name" value="ABC_thiamine-permease_YkoE_prd"/>
    <property type="match status" value="1"/>
</dbReference>
<name>A0A0F6QVE0_9CORY</name>
<accession>A0A0F6QVE0</accession>
<dbReference type="KEGG" id="ccj:UL81_01670"/>
<dbReference type="InterPro" id="IPR017195">
    <property type="entry name" value="ABC_thiamin-permease_prd"/>
</dbReference>
<protein>
    <submittedName>
        <fullName evidence="2">Putative membrane protein</fullName>
    </submittedName>
</protein>
<keyword evidence="1" id="KW-0472">Membrane</keyword>
<feature type="transmembrane region" description="Helical" evidence="1">
    <location>
        <begin position="167"/>
        <end position="189"/>
    </location>
</feature>
<dbReference type="EMBL" id="CP011311">
    <property type="protein sequence ID" value="AKE38315.1"/>
    <property type="molecule type" value="Genomic_DNA"/>
</dbReference>
<sequence length="208" mass="21440">MGTSVSSSPATASVKPQRTLSWRVIDIVVASVLGVACGLLFLVWNSVGYAWFLAMDSLTPGFGGIATGGWLIAGVIGGLVIRKPGAAIYVETLAASVSAALGSQWGIGTLYSGLAQGLGAEIIFAIFLYKRFNLGVAALAGLGAGVGAFILELFTSGNLARSLEFNIYYLIATSISGIVIAGIVGYFLVQALARTGVLDRFAVGREAR</sequence>
<dbReference type="PATRIC" id="fig|161896.4.peg.327"/>
<proteinExistence type="predicted"/>
<gene>
    <name evidence="2" type="ORF">UL81_01670</name>
</gene>
<evidence type="ECO:0000256" key="1">
    <source>
        <dbReference type="SAM" id="Phobius"/>
    </source>
</evidence>
<reference evidence="2 3" key="1">
    <citation type="journal article" date="2015" name="Genome Announc.">
        <title>Complete Genome Sequence of Corynebacterium camporealensis DSM 44610, Isolated from the Milk of a Manchega Sheep with Subclinical Mastitis.</title>
        <authorList>
            <person name="Ruckert C."/>
            <person name="Albersmeier A."/>
            <person name="Winkler A."/>
            <person name="Tauch A."/>
        </authorList>
    </citation>
    <scope>NUCLEOTIDE SEQUENCE [LARGE SCALE GENOMIC DNA]</scope>
    <source>
        <strain evidence="2 3">DSM 44610</strain>
    </source>
</reference>
<feature type="transmembrane region" description="Helical" evidence="1">
    <location>
        <begin position="20"/>
        <end position="42"/>
    </location>
</feature>
<dbReference type="RefSeq" id="WP_035106503.1">
    <property type="nucleotide sequence ID" value="NZ_CP011311.1"/>
</dbReference>
<dbReference type="HOGENOM" id="CLU_089225_0_0_11"/>
<organism evidence="2 3">
    <name type="scientific">Corynebacterium camporealensis</name>
    <dbReference type="NCBI Taxonomy" id="161896"/>
    <lineage>
        <taxon>Bacteria</taxon>
        <taxon>Bacillati</taxon>
        <taxon>Actinomycetota</taxon>
        <taxon>Actinomycetes</taxon>
        <taxon>Mycobacteriales</taxon>
        <taxon>Corynebacteriaceae</taxon>
        <taxon>Corynebacterium</taxon>
    </lineage>
</organism>
<evidence type="ECO:0000313" key="2">
    <source>
        <dbReference type="EMBL" id="AKE38315.1"/>
    </source>
</evidence>
<dbReference type="AlphaFoldDB" id="A0A0F6QVE0"/>
<keyword evidence="1" id="KW-0812">Transmembrane</keyword>
<feature type="transmembrane region" description="Helical" evidence="1">
    <location>
        <begin position="136"/>
        <end position="155"/>
    </location>
</feature>
<feature type="transmembrane region" description="Helical" evidence="1">
    <location>
        <begin position="62"/>
        <end position="81"/>
    </location>
</feature>
<evidence type="ECO:0000313" key="3">
    <source>
        <dbReference type="Proteomes" id="UP000033566"/>
    </source>
</evidence>
<keyword evidence="1" id="KW-1133">Transmembrane helix</keyword>
<dbReference type="Proteomes" id="UP000033566">
    <property type="component" value="Chromosome"/>
</dbReference>
<keyword evidence="3" id="KW-1185">Reference proteome</keyword>
<dbReference type="Pfam" id="PF09819">
    <property type="entry name" value="ABC_cobalt"/>
    <property type="match status" value="1"/>
</dbReference>